<evidence type="ECO:0000313" key="2">
    <source>
        <dbReference type="EnsemblPlants" id="TuG1812G0700004213.01.T01.cds286824"/>
    </source>
</evidence>
<organism evidence="2 3">
    <name type="scientific">Triticum urartu</name>
    <name type="common">Red wild einkorn</name>
    <name type="synonym">Crithodium urartu</name>
    <dbReference type="NCBI Taxonomy" id="4572"/>
    <lineage>
        <taxon>Eukaryota</taxon>
        <taxon>Viridiplantae</taxon>
        <taxon>Streptophyta</taxon>
        <taxon>Embryophyta</taxon>
        <taxon>Tracheophyta</taxon>
        <taxon>Spermatophyta</taxon>
        <taxon>Magnoliopsida</taxon>
        <taxon>Liliopsida</taxon>
        <taxon>Poales</taxon>
        <taxon>Poaceae</taxon>
        <taxon>BOP clade</taxon>
        <taxon>Pooideae</taxon>
        <taxon>Triticodae</taxon>
        <taxon>Triticeae</taxon>
        <taxon>Triticinae</taxon>
        <taxon>Triticum</taxon>
    </lineage>
</organism>
<proteinExistence type="predicted"/>
<reference evidence="2" key="2">
    <citation type="submission" date="2018-03" db="EMBL/GenBank/DDBJ databases">
        <title>The Triticum urartu genome reveals the dynamic nature of wheat genome evolution.</title>
        <authorList>
            <person name="Ling H."/>
            <person name="Ma B."/>
            <person name="Shi X."/>
            <person name="Liu H."/>
            <person name="Dong L."/>
            <person name="Sun H."/>
            <person name="Cao Y."/>
            <person name="Gao Q."/>
            <person name="Zheng S."/>
            <person name="Li Y."/>
            <person name="Yu Y."/>
            <person name="Du H."/>
            <person name="Qi M."/>
            <person name="Li Y."/>
            <person name="Yu H."/>
            <person name="Cui Y."/>
            <person name="Wang N."/>
            <person name="Chen C."/>
            <person name="Wu H."/>
            <person name="Zhao Y."/>
            <person name="Zhang J."/>
            <person name="Li Y."/>
            <person name="Zhou W."/>
            <person name="Zhang B."/>
            <person name="Hu W."/>
            <person name="Eijk M."/>
            <person name="Tang J."/>
            <person name="Witsenboer H."/>
            <person name="Zhao S."/>
            <person name="Li Z."/>
            <person name="Zhang A."/>
            <person name="Wang D."/>
            <person name="Liang C."/>
        </authorList>
    </citation>
    <scope>NUCLEOTIDE SEQUENCE [LARGE SCALE GENOMIC DNA]</scope>
    <source>
        <strain evidence="2">cv. G1812</strain>
    </source>
</reference>
<dbReference type="Gramene" id="TuG1812G0700004213.01.T01">
    <property type="protein sequence ID" value="TuG1812G0700004213.01.T01.cds286824"/>
    <property type="gene ID" value="TuG1812G0700004213.01"/>
</dbReference>
<dbReference type="Proteomes" id="UP000015106">
    <property type="component" value="Chromosome 7"/>
</dbReference>
<evidence type="ECO:0000256" key="1">
    <source>
        <dbReference type="SAM" id="MobiDB-lite"/>
    </source>
</evidence>
<dbReference type="AlphaFoldDB" id="A0A8R7R433"/>
<feature type="region of interest" description="Disordered" evidence="1">
    <location>
        <begin position="1"/>
        <end position="44"/>
    </location>
</feature>
<keyword evidence="3" id="KW-1185">Reference proteome</keyword>
<reference evidence="3" key="1">
    <citation type="journal article" date="2013" name="Nature">
        <title>Draft genome of the wheat A-genome progenitor Triticum urartu.</title>
        <authorList>
            <person name="Ling H.Q."/>
            <person name="Zhao S."/>
            <person name="Liu D."/>
            <person name="Wang J."/>
            <person name="Sun H."/>
            <person name="Zhang C."/>
            <person name="Fan H."/>
            <person name="Li D."/>
            <person name="Dong L."/>
            <person name="Tao Y."/>
            <person name="Gao C."/>
            <person name="Wu H."/>
            <person name="Li Y."/>
            <person name="Cui Y."/>
            <person name="Guo X."/>
            <person name="Zheng S."/>
            <person name="Wang B."/>
            <person name="Yu K."/>
            <person name="Liang Q."/>
            <person name="Yang W."/>
            <person name="Lou X."/>
            <person name="Chen J."/>
            <person name="Feng M."/>
            <person name="Jian J."/>
            <person name="Zhang X."/>
            <person name="Luo G."/>
            <person name="Jiang Y."/>
            <person name="Liu J."/>
            <person name="Wang Z."/>
            <person name="Sha Y."/>
            <person name="Zhang B."/>
            <person name="Wu H."/>
            <person name="Tang D."/>
            <person name="Shen Q."/>
            <person name="Xue P."/>
            <person name="Zou S."/>
            <person name="Wang X."/>
            <person name="Liu X."/>
            <person name="Wang F."/>
            <person name="Yang Y."/>
            <person name="An X."/>
            <person name="Dong Z."/>
            <person name="Zhang K."/>
            <person name="Zhang X."/>
            <person name="Luo M.C."/>
            <person name="Dvorak J."/>
            <person name="Tong Y."/>
            <person name="Wang J."/>
            <person name="Yang H."/>
            <person name="Li Z."/>
            <person name="Wang D."/>
            <person name="Zhang A."/>
            <person name="Wang J."/>
        </authorList>
    </citation>
    <scope>NUCLEOTIDE SEQUENCE</scope>
    <source>
        <strain evidence="3">cv. G1812</strain>
    </source>
</reference>
<sequence>MDAHDLPRVHHRRRFASDPAEDRRISPPPPWITHPQTSSAPPCLSRAPSVAPFAMSLLLRPRDGDERSPAFVDRASLKRAPGLPPL</sequence>
<accession>A0A8R7R433</accession>
<protein>
    <submittedName>
        <fullName evidence="2">Uncharacterized protein</fullName>
    </submittedName>
</protein>
<feature type="region of interest" description="Disordered" evidence="1">
    <location>
        <begin position="61"/>
        <end position="86"/>
    </location>
</feature>
<evidence type="ECO:0000313" key="3">
    <source>
        <dbReference type="Proteomes" id="UP000015106"/>
    </source>
</evidence>
<name>A0A8R7R433_TRIUA</name>
<reference evidence="2" key="3">
    <citation type="submission" date="2022-06" db="UniProtKB">
        <authorList>
            <consortium name="EnsemblPlants"/>
        </authorList>
    </citation>
    <scope>IDENTIFICATION</scope>
</reference>
<dbReference type="EnsemblPlants" id="TuG1812G0700004213.01.T01">
    <property type="protein sequence ID" value="TuG1812G0700004213.01.T01.cds286824"/>
    <property type="gene ID" value="TuG1812G0700004213.01"/>
</dbReference>